<feature type="domain" description="Protein kinase" evidence="7">
    <location>
        <begin position="1"/>
        <end position="254"/>
    </location>
</feature>
<dbReference type="Gene3D" id="3.30.200.20">
    <property type="entry name" value="Phosphorylase Kinase, domain 1"/>
    <property type="match status" value="1"/>
</dbReference>
<gene>
    <name evidence="8" type="ORF">GHK86_06960</name>
</gene>
<keyword evidence="9" id="KW-1185">Reference proteome</keyword>
<dbReference type="GO" id="GO:0016301">
    <property type="term" value="F:kinase activity"/>
    <property type="evidence" value="ECO:0007669"/>
    <property type="project" value="UniProtKB-KW"/>
</dbReference>
<evidence type="ECO:0000256" key="4">
    <source>
        <dbReference type="ARBA" id="ARBA00022741"/>
    </source>
</evidence>
<dbReference type="SUPFAM" id="SSF56112">
    <property type="entry name" value="Protein kinase-like (PK-like)"/>
    <property type="match status" value="1"/>
</dbReference>
<evidence type="ECO:0000256" key="5">
    <source>
        <dbReference type="ARBA" id="ARBA00022777"/>
    </source>
</evidence>
<organism evidence="8 9">
    <name type="scientific">Acidiferrimicrobium australe</name>
    <dbReference type="NCBI Taxonomy" id="2664430"/>
    <lineage>
        <taxon>Bacteria</taxon>
        <taxon>Bacillati</taxon>
        <taxon>Actinomycetota</taxon>
        <taxon>Acidimicrobiia</taxon>
        <taxon>Acidimicrobiales</taxon>
        <taxon>Acidimicrobiaceae</taxon>
        <taxon>Acidiferrimicrobium</taxon>
    </lineage>
</organism>
<evidence type="ECO:0000256" key="1">
    <source>
        <dbReference type="ARBA" id="ARBA00012513"/>
    </source>
</evidence>
<dbReference type="PROSITE" id="PS00108">
    <property type="entry name" value="PROTEIN_KINASE_ST"/>
    <property type="match status" value="1"/>
</dbReference>
<comment type="caution">
    <text evidence="8">The sequence shown here is derived from an EMBL/GenBank/DDBJ whole genome shotgun (WGS) entry which is preliminary data.</text>
</comment>
<dbReference type="SMART" id="SM00220">
    <property type="entry name" value="S_TKc"/>
    <property type="match status" value="1"/>
</dbReference>
<accession>A0ABW9QRJ5</accession>
<dbReference type="Gene3D" id="1.10.510.10">
    <property type="entry name" value="Transferase(Phosphotransferase) domain 1"/>
    <property type="match status" value="1"/>
</dbReference>
<feature type="non-terminal residue" evidence="8">
    <location>
        <position position="269"/>
    </location>
</feature>
<keyword evidence="2" id="KW-0723">Serine/threonine-protein kinase</keyword>
<dbReference type="Pfam" id="PF00069">
    <property type="entry name" value="Pkinase"/>
    <property type="match status" value="1"/>
</dbReference>
<keyword evidence="4" id="KW-0547">Nucleotide-binding</keyword>
<reference evidence="8 9" key="1">
    <citation type="submission" date="2019-11" db="EMBL/GenBank/DDBJ databases">
        <title>Acidiferrimicrobium australis gen. nov., sp. nov., an acidophilic and obligately heterotrophic, member of the Actinobacteria that catalyses dissimilatory oxido- reduction of iron isolated from metal-rich acidic water in Chile.</title>
        <authorList>
            <person name="Gonzalez D."/>
            <person name="Huber K."/>
            <person name="Hedrich S."/>
            <person name="Rojas-Villalobos C."/>
            <person name="Quatrini R."/>
            <person name="Dinamarca M.A."/>
            <person name="Schwarz A."/>
            <person name="Canales C."/>
            <person name="Nancucheo I."/>
        </authorList>
    </citation>
    <scope>NUCLEOTIDE SEQUENCE [LARGE SCALE GENOMIC DNA]</scope>
    <source>
        <strain evidence="8 9">USS-CCA1</strain>
    </source>
</reference>
<dbReference type="PROSITE" id="PS50011">
    <property type="entry name" value="PROTEIN_KINASE_DOM"/>
    <property type="match status" value="1"/>
</dbReference>
<evidence type="ECO:0000256" key="6">
    <source>
        <dbReference type="ARBA" id="ARBA00022840"/>
    </source>
</evidence>
<keyword evidence="6" id="KW-0067">ATP-binding</keyword>
<dbReference type="InterPro" id="IPR011009">
    <property type="entry name" value="Kinase-like_dom_sf"/>
</dbReference>
<evidence type="ECO:0000256" key="3">
    <source>
        <dbReference type="ARBA" id="ARBA00022679"/>
    </source>
</evidence>
<proteinExistence type="predicted"/>
<dbReference type="PIRSF" id="PIRSF000654">
    <property type="entry name" value="Integrin-linked_kinase"/>
    <property type="match status" value="1"/>
</dbReference>
<name>A0ABW9QRJ5_9ACTN</name>
<dbReference type="Proteomes" id="UP000437736">
    <property type="component" value="Unassembled WGS sequence"/>
</dbReference>
<evidence type="ECO:0000256" key="2">
    <source>
        <dbReference type="ARBA" id="ARBA00022527"/>
    </source>
</evidence>
<dbReference type="CDD" id="cd14014">
    <property type="entry name" value="STKc_PknB_like"/>
    <property type="match status" value="1"/>
</dbReference>
<protein>
    <recommendedName>
        <fullName evidence="1">non-specific serine/threonine protein kinase</fullName>
        <ecNumber evidence="1">2.7.11.1</ecNumber>
    </recommendedName>
</protein>
<sequence length="269" mass="28271">MAEVWEGRDEVLGRAVAVKVLQSHLSGDAVFVERFRREAVTAAAVSSPSIVATYDAGLDDGTAYIVMELVDGRTLRQLLDGSGALDVGLAVEIAAQIADALGRAHRAGLVHRDVKPANVLVCDDEDGGVRAKVTDFGIAKARAGLGADLTQTGTVLGTPKYLSPEQIQGRHEVDERADLYSLGIVLFEMLTGQVPFTGPADMTIALAHLHDPAPRVRSLRPAVPAALDDLVARLLAKTPEERPASASEVRRALLAAPPAGVHAALADTT</sequence>
<dbReference type="EMBL" id="WJHE01000300">
    <property type="protein sequence ID" value="MST32459.1"/>
    <property type="molecule type" value="Genomic_DNA"/>
</dbReference>
<dbReference type="PANTHER" id="PTHR43289:SF6">
    <property type="entry name" value="SERINE_THREONINE-PROTEIN KINASE NEKL-3"/>
    <property type="match status" value="1"/>
</dbReference>
<dbReference type="InterPro" id="IPR008271">
    <property type="entry name" value="Ser/Thr_kinase_AS"/>
</dbReference>
<dbReference type="PANTHER" id="PTHR43289">
    <property type="entry name" value="MITOGEN-ACTIVATED PROTEIN KINASE KINASE KINASE 20-RELATED"/>
    <property type="match status" value="1"/>
</dbReference>
<keyword evidence="5 8" id="KW-0418">Kinase</keyword>
<evidence type="ECO:0000259" key="7">
    <source>
        <dbReference type="PROSITE" id="PS50011"/>
    </source>
</evidence>
<evidence type="ECO:0000313" key="9">
    <source>
        <dbReference type="Proteomes" id="UP000437736"/>
    </source>
</evidence>
<dbReference type="InterPro" id="IPR000719">
    <property type="entry name" value="Prot_kinase_dom"/>
</dbReference>
<dbReference type="EC" id="2.7.11.1" evidence="1"/>
<keyword evidence="3" id="KW-0808">Transferase</keyword>
<evidence type="ECO:0000313" key="8">
    <source>
        <dbReference type="EMBL" id="MST32459.1"/>
    </source>
</evidence>